<proteinExistence type="predicted"/>
<dbReference type="AlphaFoldDB" id="A0A1I7UZ50"/>
<dbReference type="SUPFAM" id="SSF53649">
    <property type="entry name" value="Alkaline phosphatase-like"/>
    <property type="match status" value="1"/>
</dbReference>
<sequence length="545" mass="63421">MKETDPTFECIPKVWTELVNSTWRILKEGVDCKAKCFDGTKSAREVVEDAFKPPGRVHCEFLEAVCWDENQEAYGTIHTQVIPKPRPPATVPGLPNVIVITVDSMNWGMARRSIPAFLEYFYTEFQGIEFPFVNKLAENSKPNGFPLWFGKSTEYGRRVDWAEIKPDWDFDTSCETKLDDQSHIFKDFSRAGYATVLMEDGVFSLLDSFPTCVGFDNEFVDHNFRVFNHIQERRGSRSTQNRLDGSLCKEYHHAMFDYLEQSLNVYTDRPIFSWMWPAKISHNQVDGIKRMDQFLINFFKRNKKTLENSFVFFAADHGYRFGEHLTTELGSFERDNPYLSISIPKNLRGSEFGILETLKTNSKQLQTHFDTRATLLDILKYQPIAHFKDRNPINIPNEKGNSLIRRQPDYPRTCATLPIPQLYCICQVEKREIVDEQFKLLLGQKVLDYVHEQLALEPRFQGLCEEFELDTVTSLLEFAYTANFTTYRIAVKTKSPQYAYFETLLKYDPSTDKTEFEKVLRLDEYGGTVECTDSIRHEPLCHCRE</sequence>
<dbReference type="Proteomes" id="UP000095282">
    <property type="component" value="Unplaced"/>
</dbReference>
<reference evidence="2" key="1">
    <citation type="submission" date="2016-11" db="UniProtKB">
        <authorList>
            <consortium name="WormBaseParasite"/>
        </authorList>
    </citation>
    <scope>IDENTIFICATION</scope>
</reference>
<accession>A0A1I7UZ50</accession>
<dbReference type="Gene3D" id="3.40.720.10">
    <property type="entry name" value="Alkaline Phosphatase, subunit A"/>
    <property type="match status" value="1"/>
</dbReference>
<dbReference type="InterPro" id="IPR004245">
    <property type="entry name" value="DUF229"/>
</dbReference>
<dbReference type="Pfam" id="PF02995">
    <property type="entry name" value="DUF229"/>
    <property type="match status" value="1"/>
</dbReference>
<dbReference type="CDD" id="cd16021">
    <property type="entry name" value="ALP_like"/>
    <property type="match status" value="1"/>
</dbReference>
<dbReference type="GO" id="GO:0005615">
    <property type="term" value="C:extracellular space"/>
    <property type="evidence" value="ECO:0007669"/>
    <property type="project" value="TreeGrafter"/>
</dbReference>
<evidence type="ECO:0000313" key="2">
    <source>
        <dbReference type="WBParaSite" id="Csp11.Scaffold630.g20796.t1"/>
    </source>
</evidence>
<dbReference type="PANTHER" id="PTHR10974">
    <property type="entry name" value="FI08016P-RELATED"/>
    <property type="match status" value="1"/>
</dbReference>
<evidence type="ECO:0000313" key="1">
    <source>
        <dbReference type="Proteomes" id="UP000095282"/>
    </source>
</evidence>
<name>A0A1I7UZ50_9PELO</name>
<dbReference type="STRING" id="1561998.A0A1I7UZ50"/>
<organism evidence="1 2">
    <name type="scientific">Caenorhabditis tropicalis</name>
    <dbReference type="NCBI Taxonomy" id="1561998"/>
    <lineage>
        <taxon>Eukaryota</taxon>
        <taxon>Metazoa</taxon>
        <taxon>Ecdysozoa</taxon>
        <taxon>Nematoda</taxon>
        <taxon>Chromadorea</taxon>
        <taxon>Rhabditida</taxon>
        <taxon>Rhabditina</taxon>
        <taxon>Rhabditomorpha</taxon>
        <taxon>Rhabditoidea</taxon>
        <taxon>Rhabditidae</taxon>
        <taxon>Peloderinae</taxon>
        <taxon>Caenorhabditis</taxon>
    </lineage>
</organism>
<dbReference type="InterPro" id="IPR017850">
    <property type="entry name" value="Alkaline_phosphatase_core_sf"/>
</dbReference>
<protein>
    <submittedName>
        <fullName evidence="2">Sulfatase domain-containing protein</fullName>
    </submittedName>
</protein>
<keyword evidence="1" id="KW-1185">Reference proteome</keyword>
<dbReference type="WBParaSite" id="Csp11.Scaffold630.g20796.t1">
    <property type="protein sequence ID" value="Csp11.Scaffold630.g20796.t1"/>
    <property type="gene ID" value="Csp11.Scaffold630.g20796"/>
</dbReference>
<dbReference type="PANTHER" id="PTHR10974:SF5">
    <property type="entry name" value="SULFATASE DOMAIN-CONTAINING PROTEIN"/>
    <property type="match status" value="1"/>
</dbReference>